<sequence>MALWSVWTQYFPPKPSFTEASIPSQEGRIVIVTGGNAGVGFELCKMLYGRGATVYMGARSEERATAAIQQIISETPANTFNGKLNFLALDLNDLASVEDAAAAFAAKETKLDILFNNAGIGALSVPYGSKTAQGTEAFMGIHCVGPLLFSKLLLPQLRKAVQLSDSEKVRVVWAGSLLAEMSSPTDGVDFAILDEGPKTRMGAYSATKAGNIFLAAEWARRYGSGEEAMISVAQNPGNLRTNMFKGTPGWWMIVLNRTLYPAKFGAYTELYAGLSPDITLDRNGAYIMPWGRIQEHFPRKDVVEAMKPQDQGGKGAPKRFWEWCESKHREFESKSK</sequence>
<gene>
    <name evidence="4" type="ORF">EV356DRAFT_483675</name>
</gene>
<evidence type="ECO:0000256" key="1">
    <source>
        <dbReference type="ARBA" id="ARBA00006484"/>
    </source>
</evidence>
<dbReference type="Pfam" id="PF00106">
    <property type="entry name" value="adh_short"/>
    <property type="match status" value="1"/>
</dbReference>
<comment type="similarity">
    <text evidence="1">Belongs to the short-chain dehydrogenases/reductases (SDR) family.</text>
</comment>
<name>A0A6A6HBI5_VIRVR</name>
<keyword evidence="5" id="KW-1185">Reference proteome</keyword>
<dbReference type="InterPro" id="IPR036291">
    <property type="entry name" value="NAD(P)-bd_dom_sf"/>
</dbReference>
<keyword evidence="2" id="KW-0521">NADP</keyword>
<dbReference type="Proteomes" id="UP000800092">
    <property type="component" value="Unassembled WGS sequence"/>
</dbReference>
<dbReference type="SUPFAM" id="SSF51735">
    <property type="entry name" value="NAD(P)-binding Rossmann-fold domains"/>
    <property type="match status" value="1"/>
</dbReference>
<evidence type="ECO:0000313" key="5">
    <source>
        <dbReference type="Proteomes" id="UP000800092"/>
    </source>
</evidence>
<dbReference type="PRINTS" id="PR00081">
    <property type="entry name" value="GDHRDH"/>
</dbReference>
<evidence type="ECO:0000256" key="2">
    <source>
        <dbReference type="ARBA" id="ARBA00022857"/>
    </source>
</evidence>
<proteinExistence type="inferred from homology"/>
<dbReference type="EMBL" id="ML991791">
    <property type="protein sequence ID" value="KAF2235465.1"/>
    <property type="molecule type" value="Genomic_DNA"/>
</dbReference>
<evidence type="ECO:0000313" key="4">
    <source>
        <dbReference type="EMBL" id="KAF2235465.1"/>
    </source>
</evidence>
<dbReference type="PANTHER" id="PTHR24320:SF236">
    <property type="entry name" value="SHORT-CHAIN DEHYDROGENASE-RELATED"/>
    <property type="match status" value="1"/>
</dbReference>
<evidence type="ECO:0000256" key="3">
    <source>
        <dbReference type="ARBA" id="ARBA00023002"/>
    </source>
</evidence>
<organism evidence="4 5">
    <name type="scientific">Viridothelium virens</name>
    <name type="common">Speckled blister lichen</name>
    <name type="synonym">Trypethelium virens</name>
    <dbReference type="NCBI Taxonomy" id="1048519"/>
    <lineage>
        <taxon>Eukaryota</taxon>
        <taxon>Fungi</taxon>
        <taxon>Dikarya</taxon>
        <taxon>Ascomycota</taxon>
        <taxon>Pezizomycotina</taxon>
        <taxon>Dothideomycetes</taxon>
        <taxon>Dothideomycetes incertae sedis</taxon>
        <taxon>Trypetheliales</taxon>
        <taxon>Trypetheliaceae</taxon>
        <taxon>Viridothelium</taxon>
    </lineage>
</organism>
<dbReference type="InterPro" id="IPR002347">
    <property type="entry name" value="SDR_fam"/>
</dbReference>
<reference evidence="4" key="1">
    <citation type="journal article" date="2020" name="Stud. Mycol.">
        <title>101 Dothideomycetes genomes: a test case for predicting lifestyles and emergence of pathogens.</title>
        <authorList>
            <person name="Haridas S."/>
            <person name="Albert R."/>
            <person name="Binder M."/>
            <person name="Bloem J."/>
            <person name="Labutti K."/>
            <person name="Salamov A."/>
            <person name="Andreopoulos B."/>
            <person name="Baker S."/>
            <person name="Barry K."/>
            <person name="Bills G."/>
            <person name="Bluhm B."/>
            <person name="Cannon C."/>
            <person name="Castanera R."/>
            <person name="Culley D."/>
            <person name="Daum C."/>
            <person name="Ezra D."/>
            <person name="Gonzalez J."/>
            <person name="Henrissat B."/>
            <person name="Kuo A."/>
            <person name="Liang C."/>
            <person name="Lipzen A."/>
            <person name="Lutzoni F."/>
            <person name="Magnuson J."/>
            <person name="Mondo S."/>
            <person name="Nolan M."/>
            <person name="Ohm R."/>
            <person name="Pangilinan J."/>
            <person name="Park H.-J."/>
            <person name="Ramirez L."/>
            <person name="Alfaro M."/>
            <person name="Sun H."/>
            <person name="Tritt A."/>
            <person name="Yoshinaga Y."/>
            <person name="Zwiers L.-H."/>
            <person name="Turgeon B."/>
            <person name="Goodwin S."/>
            <person name="Spatafora J."/>
            <person name="Crous P."/>
            <person name="Grigoriev I."/>
        </authorList>
    </citation>
    <scope>NUCLEOTIDE SEQUENCE</scope>
    <source>
        <strain evidence="4">Tuck. ex Michener</strain>
    </source>
</reference>
<protein>
    <submittedName>
        <fullName evidence="4">NAD(P)-binding protein</fullName>
    </submittedName>
</protein>
<dbReference type="PANTHER" id="PTHR24320">
    <property type="entry name" value="RETINOL DEHYDROGENASE"/>
    <property type="match status" value="1"/>
</dbReference>
<dbReference type="OrthoDB" id="191139at2759"/>
<dbReference type="Gene3D" id="3.40.50.720">
    <property type="entry name" value="NAD(P)-binding Rossmann-like Domain"/>
    <property type="match status" value="1"/>
</dbReference>
<dbReference type="AlphaFoldDB" id="A0A6A6HBI5"/>
<keyword evidence="3" id="KW-0560">Oxidoreductase</keyword>
<dbReference type="GO" id="GO:0016491">
    <property type="term" value="F:oxidoreductase activity"/>
    <property type="evidence" value="ECO:0007669"/>
    <property type="project" value="UniProtKB-KW"/>
</dbReference>
<accession>A0A6A6HBI5</accession>